<dbReference type="Proteomes" id="UP000887574">
    <property type="component" value="Unplaced"/>
</dbReference>
<protein>
    <recommendedName>
        <fullName evidence="10">Alpha-1,3-glucosyltransferase</fullName>
        <ecNumber evidence="10">2.4.1.-</ecNumber>
    </recommendedName>
</protein>
<feature type="transmembrane region" description="Helical" evidence="10">
    <location>
        <begin position="271"/>
        <end position="288"/>
    </location>
</feature>
<dbReference type="EC" id="2.4.1.-" evidence="10"/>
<dbReference type="Pfam" id="PF03155">
    <property type="entry name" value="Alg6_Alg8"/>
    <property type="match status" value="2"/>
</dbReference>
<dbReference type="PANTHER" id="PTHR12413:SF1">
    <property type="entry name" value="DOLICHYL PYROPHOSPHATE MAN9GLCNAC2 ALPHA-1,3-GLUCOSYLTRANSFERASE"/>
    <property type="match status" value="1"/>
</dbReference>
<feature type="transmembrane region" description="Helical" evidence="10">
    <location>
        <begin position="418"/>
        <end position="434"/>
    </location>
</feature>
<reference evidence="12" key="1">
    <citation type="submission" date="2022-11" db="UniProtKB">
        <authorList>
            <consortium name="WormBaseParasite"/>
        </authorList>
    </citation>
    <scope>IDENTIFICATION</scope>
</reference>
<feature type="transmembrane region" description="Helical" evidence="10">
    <location>
        <begin position="234"/>
        <end position="251"/>
    </location>
</feature>
<keyword evidence="6 10" id="KW-0812">Transmembrane</keyword>
<accession>A0A915DVF3</accession>
<keyword evidence="4 10" id="KW-0328">Glycosyltransferase</keyword>
<dbReference type="GO" id="GO:0005789">
    <property type="term" value="C:endoplasmic reticulum membrane"/>
    <property type="evidence" value="ECO:0007669"/>
    <property type="project" value="UniProtKB-SubCell"/>
</dbReference>
<evidence type="ECO:0000256" key="10">
    <source>
        <dbReference type="RuleBase" id="RU363110"/>
    </source>
</evidence>
<feature type="transmembrane region" description="Helical" evidence="10">
    <location>
        <begin position="446"/>
        <end position="465"/>
    </location>
</feature>
<proteinExistence type="inferred from homology"/>
<sequence length="535" mass="61881">MTSFGVTVKNIADCELKVTEISEGTVKQKDELQKTITEDYCYHHFVVLQAVVSSGEYSGYNTPPMYGDFEAQRHWMEITIHLPIKQWYINGSSNNLNYWGLDYPPLTAYHSWILGKISECFDPSWVALTASRGIEKPEHKLFMRVSVMLTMLFLYAPAIILLIRKNDETKSVHIKIASIIAVLCYPGLIFVDNGHFQYNHIALGIFLWSILCFESRRYYAGSMLFMLALNFKQMELYHALPVFVFLLSRSISQKGSIWTRINTSFSNLCKLAVVVLIVFSLLWAPFLFSMNSNGIWLDFELMTKVLRRIFPLYRGVFEDKVANFWCCTSVIFKVKNYYSNETLAMFRHPSERNFRMCLVISSLSFYLFSFQVHEKSILMAAIPALLCLNDLPRTVPWFLSISLFSMYPLCIKDGMAEILPLFLTYHLFTCSNVFGKNAGENKLVSAFRILNLVVAVSLCALLLFAQPPDRYPHLFELFNVLFSFGHFCAFWLLANIRLVQWNCFRIVPTKLKFLDFVVIFVNVFIKDVKKAISCW</sequence>
<organism evidence="11 12">
    <name type="scientific">Ditylenchus dipsaci</name>
    <dbReference type="NCBI Taxonomy" id="166011"/>
    <lineage>
        <taxon>Eukaryota</taxon>
        <taxon>Metazoa</taxon>
        <taxon>Ecdysozoa</taxon>
        <taxon>Nematoda</taxon>
        <taxon>Chromadorea</taxon>
        <taxon>Rhabditida</taxon>
        <taxon>Tylenchina</taxon>
        <taxon>Tylenchomorpha</taxon>
        <taxon>Sphaerularioidea</taxon>
        <taxon>Anguinidae</taxon>
        <taxon>Anguininae</taxon>
        <taxon>Ditylenchus</taxon>
    </lineage>
</organism>
<keyword evidence="7 10" id="KW-0256">Endoplasmic reticulum</keyword>
<feature type="transmembrane region" description="Helical" evidence="10">
    <location>
        <begin position="477"/>
        <end position="494"/>
    </location>
</feature>
<evidence type="ECO:0000256" key="5">
    <source>
        <dbReference type="ARBA" id="ARBA00022679"/>
    </source>
</evidence>
<feature type="transmembrane region" description="Helical" evidence="10">
    <location>
        <begin position="172"/>
        <end position="190"/>
    </location>
</feature>
<evidence type="ECO:0000256" key="8">
    <source>
        <dbReference type="ARBA" id="ARBA00022989"/>
    </source>
</evidence>
<evidence type="ECO:0000256" key="9">
    <source>
        <dbReference type="ARBA" id="ARBA00023136"/>
    </source>
</evidence>
<keyword evidence="9 10" id="KW-0472">Membrane</keyword>
<dbReference type="WBParaSite" id="jg24093">
    <property type="protein sequence ID" value="jg24093"/>
    <property type="gene ID" value="jg24093"/>
</dbReference>
<dbReference type="PANTHER" id="PTHR12413">
    <property type="entry name" value="DOLICHYL GLYCOSYLTRANSFERASE"/>
    <property type="match status" value="1"/>
</dbReference>
<evidence type="ECO:0000256" key="1">
    <source>
        <dbReference type="ARBA" id="ARBA00004477"/>
    </source>
</evidence>
<feature type="transmembrane region" description="Helical" evidence="10">
    <location>
        <begin position="141"/>
        <end position="163"/>
    </location>
</feature>
<dbReference type="InterPro" id="IPR004856">
    <property type="entry name" value="Glyco_trans_ALG6/ALG8"/>
</dbReference>
<evidence type="ECO:0000313" key="11">
    <source>
        <dbReference type="Proteomes" id="UP000887574"/>
    </source>
</evidence>
<keyword evidence="5 10" id="KW-0808">Transferase</keyword>
<evidence type="ECO:0000256" key="6">
    <source>
        <dbReference type="ARBA" id="ARBA00022692"/>
    </source>
</evidence>
<keyword evidence="11" id="KW-1185">Reference proteome</keyword>
<evidence type="ECO:0000256" key="3">
    <source>
        <dbReference type="ARBA" id="ARBA00008715"/>
    </source>
</evidence>
<feature type="transmembrane region" description="Helical" evidence="10">
    <location>
        <begin position="196"/>
        <end position="213"/>
    </location>
</feature>
<evidence type="ECO:0000256" key="2">
    <source>
        <dbReference type="ARBA" id="ARBA00004922"/>
    </source>
</evidence>
<comment type="pathway">
    <text evidence="2 10">Protein modification; protein glycosylation.</text>
</comment>
<dbReference type="GO" id="GO:0042281">
    <property type="term" value="F:dolichyl pyrophosphate Man9GlcNAc2 alpha-1,3-glucosyltransferase activity"/>
    <property type="evidence" value="ECO:0007669"/>
    <property type="project" value="TreeGrafter"/>
</dbReference>
<name>A0A915DVF3_9BILA</name>
<dbReference type="AlphaFoldDB" id="A0A915DVF3"/>
<evidence type="ECO:0000256" key="7">
    <source>
        <dbReference type="ARBA" id="ARBA00022824"/>
    </source>
</evidence>
<evidence type="ECO:0000256" key="4">
    <source>
        <dbReference type="ARBA" id="ARBA00022676"/>
    </source>
</evidence>
<evidence type="ECO:0000313" key="12">
    <source>
        <dbReference type="WBParaSite" id="jg24093"/>
    </source>
</evidence>
<comment type="similarity">
    <text evidence="3 10">Belongs to the ALG6/ALG8 glucosyltransferase family.</text>
</comment>
<comment type="subcellular location">
    <subcellularLocation>
        <location evidence="1 10">Endoplasmic reticulum membrane</location>
        <topology evidence="1 10">Multi-pass membrane protein</topology>
    </subcellularLocation>
</comment>
<keyword evidence="8 10" id="KW-1133">Transmembrane helix</keyword>